<sequence length="272" mass="30887">MTKTAKKADEIEEKKAVLIKDEQALPAQDAASRDFSGAFRKDLEEMFIAGIHFGYSRSSRHPKMKPYLFGLRNNVEIFDLEKTYACLEKAKKFLEELAKEGKKILIVATKPGMHQLVEEAGRELNMPYVSERWLGGTLTNFKMIKGRIDYFMSLRQKKSAGELNKYTKKEISRFNKEISRLERFLGGLELLTNMPVAVLIIDPKKEKTAFRESRQMSIPIIAIINSDSNPSGITYPIPANDNSPASVKYLLKFLVKAYKDGLIKPVTSEKSL</sequence>
<comment type="similarity">
    <text evidence="1 5">Belongs to the universal ribosomal protein uS2 family.</text>
</comment>
<evidence type="ECO:0000313" key="6">
    <source>
        <dbReference type="EMBL" id="PIU99630.1"/>
    </source>
</evidence>
<name>A0A2M7B976_9BACT</name>
<evidence type="ECO:0000256" key="2">
    <source>
        <dbReference type="ARBA" id="ARBA00022980"/>
    </source>
</evidence>
<keyword evidence="3 5" id="KW-0687">Ribonucleoprotein</keyword>
<dbReference type="AlphaFoldDB" id="A0A2M7B976"/>
<evidence type="ECO:0000256" key="1">
    <source>
        <dbReference type="ARBA" id="ARBA00006242"/>
    </source>
</evidence>
<evidence type="ECO:0000256" key="5">
    <source>
        <dbReference type="HAMAP-Rule" id="MF_00291"/>
    </source>
</evidence>
<accession>A0A2M7B976</accession>
<dbReference type="GO" id="GO:0006412">
    <property type="term" value="P:translation"/>
    <property type="evidence" value="ECO:0007669"/>
    <property type="project" value="UniProtKB-UniRule"/>
</dbReference>
<protein>
    <recommendedName>
        <fullName evidence="4 5">Small ribosomal subunit protein uS2</fullName>
    </recommendedName>
</protein>
<dbReference type="HAMAP" id="MF_00291_B">
    <property type="entry name" value="Ribosomal_uS2_B"/>
    <property type="match status" value="1"/>
</dbReference>
<reference evidence="7" key="1">
    <citation type="submission" date="2017-09" db="EMBL/GenBank/DDBJ databases">
        <title>Depth-based differentiation of microbial function through sediment-hosted aquifers and enrichment of novel symbionts in the deep terrestrial subsurface.</title>
        <authorList>
            <person name="Probst A.J."/>
            <person name="Ladd B."/>
            <person name="Jarett J.K."/>
            <person name="Geller-Mcgrath D.E."/>
            <person name="Sieber C.M.K."/>
            <person name="Emerson J.B."/>
            <person name="Anantharaman K."/>
            <person name="Thomas B.C."/>
            <person name="Malmstrom R."/>
            <person name="Stieglmeier M."/>
            <person name="Klingl A."/>
            <person name="Woyke T."/>
            <person name="Ryan C.M."/>
            <person name="Banfield J.F."/>
        </authorList>
    </citation>
    <scope>NUCLEOTIDE SEQUENCE [LARGE SCALE GENOMIC DNA]</scope>
</reference>
<dbReference type="PANTHER" id="PTHR12534">
    <property type="entry name" value="30S RIBOSOMAL PROTEIN S2 PROKARYOTIC AND ORGANELLAR"/>
    <property type="match status" value="1"/>
</dbReference>
<evidence type="ECO:0000256" key="4">
    <source>
        <dbReference type="ARBA" id="ARBA00035256"/>
    </source>
</evidence>
<keyword evidence="2 5" id="KW-0689">Ribosomal protein</keyword>
<comment type="caution">
    <text evidence="6">The sequence shown here is derived from an EMBL/GenBank/DDBJ whole genome shotgun (WGS) entry which is preliminary data.</text>
</comment>
<evidence type="ECO:0000256" key="3">
    <source>
        <dbReference type="ARBA" id="ARBA00023274"/>
    </source>
</evidence>
<dbReference type="EMBL" id="PEVG01000015">
    <property type="protein sequence ID" value="PIU99630.1"/>
    <property type="molecule type" value="Genomic_DNA"/>
</dbReference>
<dbReference type="Proteomes" id="UP000228561">
    <property type="component" value="Unassembled WGS sequence"/>
</dbReference>
<evidence type="ECO:0000313" key="7">
    <source>
        <dbReference type="Proteomes" id="UP000228561"/>
    </source>
</evidence>
<dbReference type="Gene3D" id="3.40.50.10490">
    <property type="entry name" value="Glucose-6-phosphate isomerase like protein, domain 1"/>
    <property type="match status" value="1"/>
</dbReference>
<dbReference type="InterPro" id="IPR023591">
    <property type="entry name" value="Ribosomal_uS2_flav_dom_sf"/>
</dbReference>
<gene>
    <name evidence="5 6" type="primary">rpsB</name>
    <name evidence="6" type="ORF">COS58_01330</name>
</gene>
<proteinExistence type="inferred from homology"/>
<dbReference type="Gene3D" id="1.10.287.610">
    <property type="entry name" value="Helix hairpin bin"/>
    <property type="match status" value="1"/>
</dbReference>
<dbReference type="InterPro" id="IPR001865">
    <property type="entry name" value="Ribosomal_uS2"/>
</dbReference>
<dbReference type="CDD" id="cd01425">
    <property type="entry name" value="RPS2"/>
    <property type="match status" value="1"/>
</dbReference>
<dbReference type="NCBIfam" id="TIGR01011">
    <property type="entry name" value="rpsB_bact"/>
    <property type="match status" value="1"/>
</dbReference>
<dbReference type="PRINTS" id="PR00395">
    <property type="entry name" value="RIBOSOMALS2"/>
</dbReference>
<dbReference type="Pfam" id="PF00318">
    <property type="entry name" value="Ribosomal_S2"/>
    <property type="match status" value="1"/>
</dbReference>
<dbReference type="GO" id="GO:0003735">
    <property type="term" value="F:structural constituent of ribosome"/>
    <property type="evidence" value="ECO:0007669"/>
    <property type="project" value="InterPro"/>
</dbReference>
<dbReference type="GO" id="GO:0022627">
    <property type="term" value="C:cytosolic small ribosomal subunit"/>
    <property type="evidence" value="ECO:0007669"/>
    <property type="project" value="TreeGrafter"/>
</dbReference>
<dbReference type="SUPFAM" id="SSF52313">
    <property type="entry name" value="Ribosomal protein S2"/>
    <property type="match status" value="1"/>
</dbReference>
<organism evidence="6 7">
    <name type="scientific">Candidatus Tagabacteria bacterium CG03_land_8_20_14_0_80_41_22</name>
    <dbReference type="NCBI Taxonomy" id="1975020"/>
    <lineage>
        <taxon>Bacteria</taxon>
        <taxon>Candidatus Tagaibacteriota</taxon>
    </lineage>
</organism>
<dbReference type="InterPro" id="IPR005706">
    <property type="entry name" value="Ribosomal_uS2_bac/mit/plastid"/>
</dbReference>
<dbReference type="PANTHER" id="PTHR12534:SF0">
    <property type="entry name" value="SMALL RIBOSOMAL SUBUNIT PROTEIN US2M"/>
    <property type="match status" value="1"/>
</dbReference>